<dbReference type="FunFam" id="3.30.56.70:FF:000001">
    <property type="entry name" value="tRNA (guanine(26)-N(2))-dimethyltransferase"/>
    <property type="match status" value="1"/>
</dbReference>
<keyword evidence="2 10" id="KW-0489">Methyltransferase</keyword>
<comment type="similarity">
    <text evidence="10">Belongs to the class I-like SAM-binding methyltransferase superfamily. Trm1 family.</text>
</comment>
<dbReference type="CTD" id="170650"/>
<feature type="compositionally biased region" description="Polar residues" evidence="11">
    <location>
        <begin position="505"/>
        <end position="523"/>
    </location>
</feature>
<dbReference type="PANTHER" id="PTHR10631:SF3">
    <property type="entry name" value="TRNA (GUANINE(26)-N(2))-DIMETHYLTRANSFERASE"/>
    <property type="match status" value="1"/>
</dbReference>
<dbReference type="AlphaFoldDB" id="A0AAJ7C966"/>
<evidence type="ECO:0000256" key="10">
    <source>
        <dbReference type="PROSITE-ProRule" id="PRU00958"/>
    </source>
</evidence>
<proteinExistence type="inferred from homology"/>
<evidence type="ECO:0000313" key="12">
    <source>
        <dbReference type="Proteomes" id="UP000694920"/>
    </source>
</evidence>
<reference evidence="13" key="1">
    <citation type="submission" date="2025-08" db="UniProtKB">
        <authorList>
            <consortium name="RefSeq"/>
        </authorList>
    </citation>
    <scope>IDENTIFICATION</scope>
</reference>
<dbReference type="EC" id="2.1.1.216" evidence="7 10"/>
<sequence length="573" mass="64592">MFHRVIAHSDRYFILNYYRKVFMDTTQTECDAVKKISKHTEVIKEGKAEILVAEKNVFYNPVQEFNRDLSIAVISFFSKIRYKTVLEKKDPKLKDNGINIEDINLQAGLRNEDGITVLEALSATGLRSIRYAKEIPGIKQITANDISAKAVDSIKKNIQHNEVEDLITASHDDATMLMYRSRRNRFDVVDLDPYGCPSIFLDSAVQCIADGGLLLVTATDMAVLAGNSPETCYVKYGAISLKSKACHEIALRILLQHISCHAGRYGRYIQPVLCISADFYIRVFVRVFSGQIKCKANTSKLGMIYQCVGCETMTIQPLGAIKPNGGYKLANGPVVDQLCKHCRHKHHIGGPIWLDPLHDQVFISKLLCTLDNMELGTLKRIQGVLNVVHEELDVPLYYTLDRLMSIVRCHTPTILAFRSALMNAGYKVSFSHANKVSIKTDAPNEVIWDIVRTWEKDHPAKREKLDENSPALAILTQECTKEISFDIHPLANPLSRQKHLTRFQENPTSFWGPGTRSTTMVQSDRSDSKKKRNQNKNSKKKLSAVTEKIEEINESDETVIEQGPPAKQAKQES</sequence>
<evidence type="ECO:0000256" key="8">
    <source>
        <dbReference type="ARBA" id="ARBA00051897"/>
    </source>
</evidence>
<accession>A0AAJ7C966</accession>
<dbReference type="GO" id="GO:0005634">
    <property type="term" value="C:nucleus"/>
    <property type="evidence" value="ECO:0007669"/>
    <property type="project" value="TreeGrafter"/>
</dbReference>
<dbReference type="InterPro" id="IPR002905">
    <property type="entry name" value="Trm1"/>
</dbReference>
<keyword evidence="12" id="KW-1185">Reference proteome</keyword>
<keyword evidence="5 10" id="KW-0819">tRNA processing</keyword>
<evidence type="ECO:0000256" key="4">
    <source>
        <dbReference type="ARBA" id="ARBA00022691"/>
    </source>
</evidence>
<keyword evidence="3 10" id="KW-0808">Transferase</keyword>
<dbReference type="GeneID" id="107272320"/>
<feature type="region of interest" description="Disordered" evidence="11">
    <location>
        <begin position="505"/>
        <end position="573"/>
    </location>
</feature>
<dbReference type="SUPFAM" id="SSF53335">
    <property type="entry name" value="S-adenosyl-L-methionine-dependent methyltransferases"/>
    <property type="match status" value="1"/>
</dbReference>
<evidence type="ECO:0000256" key="11">
    <source>
        <dbReference type="SAM" id="MobiDB-lite"/>
    </source>
</evidence>
<keyword evidence="1 10" id="KW-0820">tRNA-binding</keyword>
<keyword evidence="4 10" id="KW-0949">S-adenosyl-L-methionine</keyword>
<dbReference type="GO" id="GO:0160104">
    <property type="term" value="F:tRNA (guanine(26)-N2)-dimethyltransferase activity"/>
    <property type="evidence" value="ECO:0007669"/>
    <property type="project" value="UniProtKB-UniRule"/>
</dbReference>
<dbReference type="PROSITE" id="PS51626">
    <property type="entry name" value="SAM_MT_TRM1"/>
    <property type="match status" value="1"/>
</dbReference>
<evidence type="ECO:0000256" key="2">
    <source>
        <dbReference type="ARBA" id="ARBA00022603"/>
    </source>
</evidence>
<organism evidence="12 13">
    <name type="scientific">Cephus cinctus</name>
    <name type="common">Wheat stem sawfly</name>
    <dbReference type="NCBI Taxonomy" id="211228"/>
    <lineage>
        <taxon>Eukaryota</taxon>
        <taxon>Metazoa</taxon>
        <taxon>Ecdysozoa</taxon>
        <taxon>Arthropoda</taxon>
        <taxon>Hexapoda</taxon>
        <taxon>Insecta</taxon>
        <taxon>Pterygota</taxon>
        <taxon>Neoptera</taxon>
        <taxon>Endopterygota</taxon>
        <taxon>Hymenoptera</taxon>
        <taxon>Cephoidea</taxon>
        <taxon>Cephidae</taxon>
        <taxon>Cephus</taxon>
    </lineage>
</organism>
<dbReference type="GO" id="GO:0002940">
    <property type="term" value="P:tRNA N2-guanine methylation"/>
    <property type="evidence" value="ECO:0007669"/>
    <property type="project" value="TreeGrafter"/>
</dbReference>
<dbReference type="PANTHER" id="PTHR10631">
    <property type="entry name" value="N 2 ,N 2 -DIMETHYLGUANOSINE TRNA METHYLTRANSFERASE"/>
    <property type="match status" value="1"/>
</dbReference>
<comment type="catalytic activity">
    <reaction evidence="8 10">
        <text>guanosine(26) in tRNA + 2 S-adenosyl-L-methionine = N(2)-dimethylguanosine(26) in tRNA + 2 S-adenosyl-L-homocysteine + 2 H(+)</text>
        <dbReference type="Rhea" id="RHEA:43140"/>
        <dbReference type="Rhea" id="RHEA-COMP:10359"/>
        <dbReference type="Rhea" id="RHEA-COMP:10360"/>
        <dbReference type="ChEBI" id="CHEBI:15378"/>
        <dbReference type="ChEBI" id="CHEBI:57856"/>
        <dbReference type="ChEBI" id="CHEBI:59789"/>
        <dbReference type="ChEBI" id="CHEBI:74269"/>
        <dbReference type="ChEBI" id="CHEBI:74513"/>
        <dbReference type="EC" id="2.1.1.216"/>
    </reaction>
</comment>
<feature type="compositionally biased region" description="Basic residues" evidence="11">
    <location>
        <begin position="528"/>
        <end position="542"/>
    </location>
</feature>
<name>A0AAJ7C966_CEPCN</name>
<dbReference type="Gene3D" id="3.40.50.150">
    <property type="entry name" value="Vaccinia Virus protein VP39"/>
    <property type="match status" value="1"/>
</dbReference>
<protein>
    <recommendedName>
        <fullName evidence="9 10">tRNA (guanine(26)-N(2))-dimethyltransferase</fullName>
        <ecNumber evidence="7 10">2.1.1.216</ecNumber>
    </recommendedName>
</protein>
<evidence type="ECO:0000256" key="5">
    <source>
        <dbReference type="ARBA" id="ARBA00022694"/>
    </source>
</evidence>
<evidence type="ECO:0000256" key="9">
    <source>
        <dbReference type="ARBA" id="ARBA00074266"/>
    </source>
</evidence>
<evidence type="ECO:0000256" key="1">
    <source>
        <dbReference type="ARBA" id="ARBA00022555"/>
    </source>
</evidence>
<dbReference type="Pfam" id="PF02005">
    <property type="entry name" value="TRM"/>
    <property type="match status" value="1"/>
</dbReference>
<dbReference type="KEGG" id="ccin:107272320"/>
<dbReference type="NCBIfam" id="TIGR00308">
    <property type="entry name" value="TRM1"/>
    <property type="match status" value="1"/>
</dbReference>
<dbReference type="InterPro" id="IPR029063">
    <property type="entry name" value="SAM-dependent_MTases_sf"/>
</dbReference>
<evidence type="ECO:0000256" key="7">
    <source>
        <dbReference type="ARBA" id="ARBA00039099"/>
    </source>
</evidence>
<evidence type="ECO:0000256" key="6">
    <source>
        <dbReference type="ARBA" id="ARBA00022884"/>
    </source>
</evidence>
<dbReference type="GO" id="GO:0000049">
    <property type="term" value="F:tRNA binding"/>
    <property type="evidence" value="ECO:0007669"/>
    <property type="project" value="UniProtKB-UniRule"/>
</dbReference>
<evidence type="ECO:0000256" key="3">
    <source>
        <dbReference type="ARBA" id="ARBA00022679"/>
    </source>
</evidence>
<dbReference type="RefSeq" id="XP_015604848.1">
    <property type="nucleotide sequence ID" value="XM_015749362.2"/>
</dbReference>
<keyword evidence="6 10" id="KW-0694">RNA-binding</keyword>
<dbReference type="InterPro" id="IPR042296">
    <property type="entry name" value="tRNA_met_Trm1_C"/>
</dbReference>
<dbReference type="Proteomes" id="UP000694920">
    <property type="component" value="Unplaced"/>
</dbReference>
<gene>
    <name evidence="13" type="primary">LOC107272320</name>
</gene>
<dbReference type="Gene3D" id="3.30.56.70">
    <property type="entry name" value="N2,N2-dimethylguanosine tRNA methyltransferase, C-terminal domain"/>
    <property type="match status" value="1"/>
</dbReference>
<evidence type="ECO:0000313" key="13">
    <source>
        <dbReference type="RefSeq" id="XP_015604848.1"/>
    </source>
</evidence>